<dbReference type="InterPro" id="IPR036477">
    <property type="entry name" value="Formyl_transf_N_sf"/>
</dbReference>
<dbReference type="Gene3D" id="3.40.50.12230">
    <property type="match status" value="1"/>
</dbReference>
<evidence type="ECO:0000313" key="3">
    <source>
        <dbReference type="EMBL" id="MCT8987252.1"/>
    </source>
</evidence>
<sequence>MRIGFIGCVESSLLALETLVSMDNVEVVAVITRRATTVNADFADLIQLCKLNDIPYLFEEPTNRIMSTEFFRRYDLDIIYCIGWSYLLSKDLLDLTPQGVIGFHPAKLPANRGRHPIIWALVLGLNETASTFFKMDESADSDPILSQELVPIDAEDNATSLYKKILITAKKQIIDFTNQLTSGTAVFNEQSSDLATYWRKRCKEDGLIDWRMSAAAIHNLVRALTFPYSGAEFILRDKLVPVFCSTIDLNTYAENIEPGKVLSVKGTSILVKCYGINSIWLHNLNEDQLPIVGEYL</sequence>
<proteinExistence type="predicted"/>
<evidence type="ECO:0000259" key="1">
    <source>
        <dbReference type="Pfam" id="PF00551"/>
    </source>
</evidence>
<accession>A0ABT2P7S0</accession>
<dbReference type="InterPro" id="IPR005793">
    <property type="entry name" value="Formyl_trans_C"/>
</dbReference>
<organism evidence="4 5">
    <name type="scientific">Shewanella phaeophyticola</name>
    <dbReference type="NCBI Taxonomy" id="2978345"/>
    <lineage>
        <taxon>Bacteria</taxon>
        <taxon>Pseudomonadati</taxon>
        <taxon>Pseudomonadota</taxon>
        <taxon>Gammaproteobacteria</taxon>
        <taxon>Alteromonadales</taxon>
        <taxon>Shewanellaceae</taxon>
        <taxon>Shewanella</taxon>
    </lineage>
</organism>
<name>A0ABT2P7S0_9GAMM</name>
<dbReference type="RefSeq" id="WP_261733556.1">
    <property type="nucleotide sequence ID" value="NZ_JAODOQ010000001.1"/>
</dbReference>
<dbReference type="Proteomes" id="UP001431192">
    <property type="component" value="Unassembled WGS sequence"/>
</dbReference>
<evidence type="ECO:0000259" key="2">
    <source>
        <dbReference type="Pfam" id="PF02911"/>
    </source>
</evidence>
<dbReference type="SUPFAM" id="SSF53328">
    <property type="entry name" value="Formyltransferase"/>
    <property type="match status" value="1"/>
</dbReference>
<feature type="domain" description="Formyl transferase N-terminal" evidence="1">
    <location>
        <begin position="24"/>
        <end position="174"/>
    </location>
</feature>
<gene>
    <name evidence="3" type="ORF">N4T56_13210</name>
    <name evidence="4" type="ORF">N4T56_22220</name>
</gene>
<keyword evidence="5" id="KW-1185">Reference proteome</keyword>
<dbReference type="Pfam" id="PF02911">
    <property type="entry name" value="Formyl_trans_C"/>
    <property type="match status" value="1"/>
</dbReference>
<evidence type="ECO:0000313" key="4">
    <source>
        <dbReference type="EMBL" id="MCT8988659.1"/>
    </source>
</evidence>
<dbReference type="Pfam" id="PF00551">
    <property type="entry name" value="Formyl_trans_N"/>
    <property type="match status" value="1"/>
</dbReference>
<evidence type="ECO:0000313" key="5">
    <source>
        <dbReference type="Proteomes" id="UP001431192"/>
    </source>
</evidence>
<dbReference type="InterPro" id="IPR011034">
    <property type="entry name" value="Formyl_transferase-like_C_sf"/>
</dbReference>
<reference evidence="4" key="1">
    <citation type="submission" date="2022-09" db="EMBL/GenBank/DDBJ databases">
        <title>Shewanella sp. KJ10-1 sp.nov, isolated from marine algae.</title>
        <authorList>
            <person name="Butt M."/>
            <person name="Lee J.K."/>
            <person name="Kim J.M."/>
            <person name="Choi D.G."/>
        </authorList>
    </citation>
    <scope>NUCLEOTIDE SEQUENCE</scope>
    <source>
        <strain evidence="4">KJ10-1</strain>
    </source>
</reference>
<dbReference type="PANTHER" id="PTHR11138">
    <property type="entry name" value="METHIONYL-TRNA FORMYLTRANSFERASE"/>
    <property type="match status" value="1"/>
</dbReference>
<dbReference type="PANTHER" id="PTHR11138:SF5">
    <property type="entry name" value="METHIONYL-TRNA FORMYLTRANSFERASE, MITOCHONDRIAL"/>
    <property type="match status" value="1"/>
</dbReference>
<protein>
    <submittedName>
        <fullName evidence="4">Formyltransferase family protein</fullName>
    </submittedName>
</protein>
<dbReference type="EMBL" id="JAODOQ010000002">
    <property type="protein sequence ID" value="MCT8988659.1"/>
    <property type="molecule type" value="Genomic_DNA"/>
</dbReference>
<feature type="domain" description="Formyl transferase C-terminal" evidence="2">
    <location>
        <begin position="203"/>
        <end position="284"/>
    </location>
</feature>
<dbReference type="SUPFAM" id="SSF50486">
    <property type="entry name" value="FMT C-terminal domain-like"/>
    <property type="match status" value="1"/>
</dbReference>
<comment type="caution">
    <text evidence="4">The sequence shown here is derived from an EMBL/GenBank/DDBJ whole genome shotgun (WGS) entry which is preliminary data.</text>
</comment>
<dbReference type="EMBL" id="JAODOQ010000001">
    <property type="protein sequence ID" value="MCT8987252.1"/>
    <property type="molecule type" value="Genomic_DNA"/>
</dbReference>
<dbReference type="InterPro" id="IPR002376">
    <property type="entry name" value="Formyl_transf_N"/>
</dbReference>